<evidence type="ECO:0000256" key="7">
    <source>
        <dbReference type="ARBA" id="ARBA00022840"/>
    </source>
</evidence>
<evidence type="ECO:0000256" key="5">
    <source>
        <dbReference type="ARBA" id="ARBA00022741"/>
    </source>
</evidence>
<sequence>MIKRILLYGLAVVLLLNFKAGAHASKSDVITPARIDSLNENAYKKIHSNIATAMVMLTDAEQMCIKTNYTKGLAVNYLYQAEVFNQRGYSKRAQVLYNHAIELSRQNNDLYNIARAEEHLSTIQRKFGNMDEAENLLNKSLAILKRLNKQIEIVNLKLRMGLLKEAQKKYPEALAIYDDACAEAKRIKFQYGEKKSYFNRAELYADINGADSAIIYYNKALRVDTLTKDQYGKALSYIGLSNVSLKQRQLKKTISYANAAQLNADSVHAYKLMVEALEILVKAANLQHDLASVTKWQQRLLEVERINSEANRNDAVLFVEVLKQQQERQLAIQQEISGIQKESQTKSIILLCILIVMLIVVLLVFSVSYNYKKAKLYAAELNEKNEQIKEHANSLDRLNKQILGQNTILEEDNSLKNKLLSIISHDLRHPLTNTKSIIDLINLNLVSNQEAGHLFHHLEAQYTRAVSLLDNLLYWIKSQVHDGRIIKQEVNLRHMISSLIEEQKLSLQKKEIQAVNLVEPEFELYAELEVLKIIFRNLLSNAVKFTNRYGAVVFEAEATGAEIKISVKDNGTGMNATTLSRIQGLSNYTSKGTADEDGSGMGLMLIRDLIKKINGSLTIESSYGEGSVFTVALAIVSEPVLHQEQ</sequence>
<dbReference type="InterPro" id="IPR036890">
    <property type="entry name" value="HATPase_C_sf"/>
</dbReference>
<keyword evidence="10" id="KW-0812">Transmembrane</keyword>
<dbReference type="Gene3D" id="1.25.40.10">
    <property type="entry name" value="Tetratricopeptide repeat domain"/>
    <property type="match status" value="2"/>
</dbReference>
<reference evidence="13" key="1">
    <citation type="submission" date="2020-01" db="EMBL/GenBank/DDBJ databases">
        <authorList>
            <person name="Seo Y.L."/>
        </authorList>
    </citation>
    <scope>NUCLEOTIDE SEQUENCE</scope>
    <source>
        <strain evidence="13">R11</strain>
    </source>
</reference>
<evidence type="ECO:0000256" key="11">
    <source>
        <dbReference type="SAM" id="SignalP"/>
    </source>
</evidence>
<dbReference type="GO" id="GO:0000155">
    <property type="term" value="F:phosphorelay sensor kinase activity"/>
    <property type="evidence" value="ECO:0007669"/>
    <property type="project" value="InterPro"/>
</dbReference>
<dbReference type="EC" id="2.7.13.3" evidence="2"/>
<organism evidence="13 14">
    <name type="scientific">Mucilaginibacter agri</name>
    <dbReference type="NCBI Taxonomy" id="2695265"/>
    <lineage>
        <taxon>Bacteria</taxon>
        <taxon>Pseudomonadati</taxon>
        <taxon>Bacteroidota</taxon>
        <taxon>Sphingobacteriia</taxon>
        <taxon>Sphingobacteriales</taxon>
        <taxon>Sphingobacteriaceae</taxon>
        <taxon>Mucilaginibacter</taxon>
    </lineage>
</organism>
<dbReference type="RefSeq" id="WP_166586045.1">
    <property type="nucleotide sequence ID" value="NZ_WWEO01000042.1"/>
</dbReference>
<dbReference type="CDD" id="cd00082">
    <property type="entry name" value="HisKA"/>
    <property type="match status" value="1"/>
</dbReference>
<dbReference type="InterPro" id="IPR003594">
    <property type="entry name" value="HATPase_dom"/>
</dbReference>
<gene>
    <name evidence="13" type="ORF">GSY63_11990</name>
</gene>
<dbReference type="Gene3D" id="3.30.565.10">
    <property type="entry name" value="Histidine kinase-like ATPase, C-terminal domain"/>
    <property type="match status" value="1"/>
</dbReference>
<evidence type="ECO:0000256" key="2">
    <source>
        <dbReference type="ARBA" id="ARBA00012438"/>
    </source>
</evidence>
<accession>A0A965ZFQ6</accession>
<reference evidence="13" key="2">
    <citation type="submission" date="2020-10" db="EMBL/GenBank/DDBJ databases">
        <title>Mucilaginibacter sp. nov., isolated from soil.</title>
        <authorList>
            <person name="Jeon C.O."/>
        </authorList>
    </citation>
    <scope>NUCLEOTIDE SEQUENCE</scope>
    <source>
        <strain evidence="13">R11</strain>
    </source>
</reference>
<comment type="catalytic activity">
    <reaction evidence="1">
        <text>ATP + protein L-histidine = ADP + protein N-phospho-L-histidine.</text>
        <dbReference type="EC" id="2.7.13.3"/>
    </reaction>
</comment>
<comment type="caution">
    <text evidence="13">The sequence shown here is derived from an EMBL/GenBank/DDBJ whole genome shotgun (WGS) entry which is preliminary data.</text>
</comment>
<evidence type="ECO:0000256" key="6">
    <source>
        <dbReference type="ARBA" id="ARBA00022777"/>
    </source>
</evidence>
<keyword evidence="7" id="KW-0067">ATP-binding</keyword>
<dbReference type="SUPFAM" id="SSF48452">
    <property type="entry name" value="TPR-like"/>
    <property type="match status" value="1"/>
</dbReference>
<dbReference type="InterPro" id="IPR011990">
    <property type="entry name" value="TPR-like_helical_dom_sf"/>
</dbReference>
<dbReference type="SUPFAM" id="SSF47384">
    <property type="entry name" value="Homodimeric domain of signal transducing histidine kinase"/>
    <property type="match status" value="1"/>
</dbReference>
<dbReference type="InterPro" id="IPR050351">
    <property type="entry name" value="BphY/WalK/GraS-like"/>
</dbReference>
<proteinExistence type="predicted"/>
<dbReference type="PANTHER" id="PTHR42878">
    <property type="entry name" value="TWO-COMPONENT HISTIDINE KINASE"/>
    <property type="match status" value="1"/>
</dbReference>
<keyword evidence="6" id="KW-0418">Kinase</keyword>
<dbReference type="InterPro" id="IPR005467">
    <property type="entry name" value="His_kinase_dom"/>
</dbReference>
<feature type="domain" description="Histidine kinase" evidence="12">
    <location>
        <begin position="422"/>
        <end position="637"/>
    </location>
</feature>
<evidence type="ECO:0000256" key="10">
    <source>
        <dbReference type="SAM" id="Phobius"/>
    </source>
</evidence>
<keyword evidence="8" id="KW-0902">Two-component regulatory system</keyword>
<dbReference type="Gene3D" id="1.10.287.130">
    <property type="match status" value="1"/>
</dbReference>
<keyword evidence="3" id="KW-0597">Phosphoprotein</keyword>
<keyword evidence="11" id="KW-0732">Signal</keyword>
<dbReference type="SMART" id="SM00387">
    <property type="entry name" value="HATPase_c"/>
    <property type="match status" value="1"/>
</dbReference>
<evidence type="ECO:0000313" key="13">
    <source>
        <dbReference type="EMBL" id="NCD70080.1"/>
    </source>
</evidence>
<protein>
    <recommendedName>
        <fullName evidence="2">histidine kinase</fullName>
        <ecNumber evidence="2">2.7.13.3</ecNumber>
    </recommendedName>
</protein>
<dbReference type="AlphaFoldDB" id="A0A965ZFQ6"/>
<evidence type="ECO:0000256" key="4">
    <source>
        <dbReference type="ARBA" id="ARBA00022679"/>
    </source>
</evidence>
<dbReference type="Pfam" id="PF02518">
    <property type="entry name" value="HATPase_c"/>
    <property type="match status" value="1"/>
</dbReference>
<dbReference type="InterPro" id="IPR036097">
    <property type="entry name" value="HisK_dim/P_sf"/>
</dbReference>
<dbReference type="EMBL" id="WWEO01000042">
    <property type="protein sequence ID" value="NCD70080.1"/>
    <property type="molecule type" value="Genomic_DNA"/>
</dbReference>
<dbReference type="PRINTS" id="PR00344">
    <property type="entry name" value="BCTRLSENSOR"/>
</dbReference>
<dbReference type="SUPFAM" id="SSF55874">
    <property type="entry name" value="ATPase domain of HSP90 chaperone/DNA topoisomerase II/histidine kinase"/>
    <property type="match status" value="1"/>
</dbReference>
<evidence type="ECO:0000256" key="9">
    <source>
        <dbReference type="SAM" id="Coils"/>
    </source>
</evidence>
<keyword evidence="10" id="KW-1133">Transmembrane helix</keyword>
<feature type="coiled-coil region" evidence="9">
    <location>
        <begin position="371"/>
        <end position="401"/>
    </location>
</feature>
<feature type="coiled-coil region" evidence="9">
    <location>
        <begin position="293"/>
        <end position="342"/>
    </location>
</feature>
<evidence type="ECO:0000313" key="14">
    <source>
        <dbReference type="Proteomes" id="UP000638732"/>
    </source>
</evidence>
<dbReference type="InterPro" id="IPR004358">
    <property type="entry name" value="Sig_transdc_His_kin-like_C"/>
</dbReference>
<evidence type="ECO:0000256" key="3">
    <source>
        <dbReference type="ARBA" id="ARBA00022553"/>
    </source>
</evidence>
<keyword evidence="4" id="KW-0808">Transferase</keyword>
<evidence type="ECO:0000256" key="1">
    <source>
        <dbReference type="ARBA" id="ARBA00000085"/>
    </source>
</evidence>
<feature type="transmembrane region" description="Helical" evidence="10">
    <location>
        <begin position="348"/>
        <end position="367"/>
    </location>
</feature>
<keyword evidence="9" id="KW-0175">Coiled coil</keyword>
<name>A0A965ZFQ6_9SPHI</name>
<dbReference type="GO" id="GO:0030295">
    <property type="term" value="F:protein kinase activator activity"/>
    <property type="evidence" value="ECO:0007669"/>
    <property type="project" value="TreeGrafter"/>
</dbReference>
<evidence type="ECO:0000259" key="12">
    <source>
        <dbReference type="PROSITE" id="PS50109"/>
    </source>
</evidence>
<dbReference type="Proteomes" id="UP000638732">
    <property type="component" value="Unassembled WGS sequence"/>
</dbReference>
<feature type="signal peptide" evidence="11">
    <location>
        <begin position="1"/>
        <end position="24"/>
    </location>
</feature>
<feature type="chain" id="PRO_5036867848" description="histidine kinase" evidence="11">
    <location>
        <begin position="25"/>
        <end position="645"/>
    </location>
</feature>
<dbReference type="GO" id="GO:0005524">
    <property type="term" value="F:ATP binding"/>
    <property type="evidence" value="ECO:0007669"/>
    <property type="project" value="UniProtKB-KW"/>
</dbReference>
<keyword evidence="5" id="KW-0547">Nucleotide-binding</keyword>
<keyword evidence="10" id="KW-0472">Membrane</keyword>
<evidence type="ECO:0000256" key="8">
    <source>
        <dbReference type="ARBA" id="ARBA00023012"/>
    </source>
</evidence>
<keyword evidence="14" id="KW-1185">Reference proteome</keyword>
<dbReference type="GO" id="GO:0000156">
    <property type="term" value="F:phosphorelay response regulator activity"/>
    <property type="evidence" value="ECO:0007669"/>
    <property type="project" value="TreeGrafter"/>
</dbReference>
<dbReference type="InterPro" id="IPR003661">
    <property type="entry name" value="HisK_dim/P_dom"/>
</dbReference>
<dbReference type="PANTHER" id="PTHR42878:SF7">
    <property type="entry name" value="SENSOR HISTIDINE KINASE GLRK"/>
    <property type="match status" value="1"/>
</dbReference>
<dbReference type="PROSITE" id="PS50109">
    <property type="entry name" value="HIS_KIN"/>
    <property type="match status" value="1"/>
</dbReference>
<dbReference type="GO" id="GO:0007234">
    <property type="term" value="P:osmosensory signaling via phosphorelay pathway"/>
    <property type="evidence" value="ECO:0007669"/>
    <property type="project" value="TreeGrafter"/>
</dbReference>